<dbReference type="InterPro" id="IPR009081">
    <property type="entry name" value="PP-bd_ACP"/>
</dbReference>
<dbReference type="CDD" id="cd12117">
    <property type="entry name" value="A_NRPS_Srf_like"/>
    <property type="match status" value="1"/>
</dbReference>
<dbReference type="RefSeq" id="WP_269657641.1">
    <property type="nucleotide sequence ID" value="NZ_CP114413.1"/>
</dbReference>
<dbReference type="Pfam" id="PF00668">
    <property type="entry name" value="Condensation"/>
    <property type="match status" value="3"/>
</dbReference>
<dbReference type="Gene3D" id="3.30.559.30">
    <property type="entry name" value="Nonribosomal peptide synthetase, condensation domain"/>
    <property type="match status" value="3"/>
</dbReference>
<dbReference type="InterPro" id="IPR001242">
    <property type="entry name" value="Condensation_dom"/>
</dbReference>
<feature type="region of interest" description="Disordered" evidence="6">
    <location>
        <begin position="1978"/>
        <end position="1997"/>
    </location>
</feature>
<accession>A0ABY7K610</accession>
<dbReference type="InterPro" id="IPR029058">
    <property type="entry name" value="AB_hydrolase_fold"/>
</dbReference>
<dbReference type="Pfam" id="PF00501">
    <property type="entry name" value="AMP-binding"/>
    <property type="match status" value="2"/>
</dbReference>
<evidence type="ECO:0000259" key="7">
    <source>
        <dbReference type="PROSITE" id="PS50075"/>
    </source>
</evidence>
<feature type="region of interest" description="Disordered" evidence="6">
    <location>
        <begin position="2064"/>
        <end position="2104"/>
    </location>
</feature>
<dbReference type="PROSITE" id="PS00455">
    <property type="entry name" value="AMP_BINDING"/>
    <property type="match status" value="2"/>
</dbReference>
<evidence type="ECO:0000256" key="6">
    <source>
        <dbReference type="SAM" id="MobiDB-lite"/>
    </source>
</evidence>
<dbReference type="SMART" id="SM00823">
    <property type="entry name" value="PKS_PP"/>
    <property type="match status" value="2"/>
</dbReference>
<comment type="cofactor">
    <cofactor evidence="1">
        <name>pantetheine 4'-phosphate</name>
        <dbReference type="ChEBI" id="CHEBI:47942"/>
    </cofactor>
</comment>
<evidence type="ECO:0000313" key="8">
    <source>
        <dbReference type="EMBL" id="WAZ19950.1"/>
    </source>
</evidence>
<dbReference type="InterPro" id="IPR023213">
    <property type="entry name" value="CAT-like_dom_sf"/>
</dbReference>
<dbReference type="SUPFAM" id="SSF47336">
    <property type="entry name" value="ACP-like"/>
    <property type="match status" value="2"/>
</dbReference>
<feature type="region of interest" description="Disordered" evidence="6">
    <location>
        <begin position="946"/>
        <end position="965"/>
    </location>
</feature>
<evidence type="ECO:0000256" key="4">
    <source>
        <dbReference type="ARBA" id="ARBA00022737"/>
    </source>
</evidence>
<evidence type="ECO:0000256" key="3">
    <source>
        <dbReference type="ARBA" id="ARBA00022553"/>
    </source>
</evidence>
<keyword evidence="5" id="KW-0045">Antibiotic biosynthesis</keyword>
<dbReference type="NCBIfam" id="TIGR01720">
    <property type="entry name" value="NRPS-para261"/>
    <property type="match status" value="1"/>
</dbReference>
<dbReference type="Pfam" id="PF13193">
    <property type="entry name" value="AMP-binding_C"/>
    <property type="match status" value="2"/>
</dbReference>
<protein>
    <submittedName>
        <fullName evidence="8">Amino acid adenylation domain-containing protein</fullName>
    </submittedName>
</protein>
<keyword evidence="4" id="KW-0677">Repeat</keyword>
<feature type="domain" description="Carrier" evidence="7">
    <location>
        <begin position="966"/>
        <end position="1041"/>
    </location>
</feature>
<dbReference type="InterPro" id="IPR036736">
    <property type="entry name" value="ACP-like_sf"/>
</dbReference>
<gene>
    <name evidence="8" type="ORF">STRCI_001038</name>
</gene>
<dbReference type="CDD" id="cd05930">
    <property type="entry name" value="A_NRPS"/>
    <property type="match status" value="1"/>
</dbReference>
<sequence>MIPLSFSQARFWFQDQHGGDRHASPAAPVLLRLSGELDTAALEAALRDVVARHESLRTVFPVTDAVPHQRVLGPDRACDLALAHADVTPEGLPDAIAAVCARRFDLSGELPVRAKLLAVGPSEHVLVAAVHHIAFDGWSVGPFVRDLSTAYAARVRGTAPVHDELPVQYADFTLWQRELLASDGFEERELDHWRSTLDGLPEELPLPFDRPRQASGTHRAGLIEFTVGRRTSHDLSEVARHNRSSLFMVLHAVLAGVLSRVGAGGDVVVGSPVAGRSDVGLEELVGCFVNTVVVRSDVSGDPSFGALLGRVRSGVLRALEHQDVPFERVVEAVNPVRSAGRHPLFQVMLSLQNNAVAQASFPGLDTRWEYPAPAGTTDFDLLFDFRQEGEQIEGRLLFAQDLFDEETARALARRFVRFADQVAVDPQLRLNAVDLLGRAERDTVLARGTGTAPAPLDRSVVHRFAAQVARTPNSPAVVGGTHELSYRELDDRADRLARHLLAVGAGPEQLVAIAMERSVDLVVAVLAVLKTGAAYLPLDLRGPDSRLGAVLKESKPRVLVVDAATHTRAALRDTAPTLPVIRADESRPGTAGDARETSCASPVAGADQIAYVMYTSGSTGRPKGVAVTHGNILGFAADTCWTKQDHSRVLAHSAHSFDASTYELWVPLLNGGTVVVAPQDTSAAALERAVATHGVTAAFFTTSLFNSLVAEGSSVIGALKHVWIGGEQASGPMVAGALRLFPHITVTNGYGPTENTTFTTYEHLTTASCGQGEKPSIGGPLDGSRIFVLDEALEPVPVGVVGELYVSGVGVARGYVGAPGVTAGRFVACPFGGVGERMYRTGDLVRWTAGGGLEFVGRVDQQVKVRGFRVELGEVEGVLSGCEGVGQVVASVWEGRLVAHVVPRSGAGEGLAERVRGHAGDALPDYMVPSVVMVVEGGLPLTPNGKLDRAALPAPQAGPADVTRREPANDVERALCEMFADILGVPAVGVDDSFFDLGGQSILAVRLVSRIRATLGAEVGMHTMFDAPTPAGLAARCGGPAKTRPPLTRRPRSERAPLSPSQRRFWFQSQLEEGTGGADTRVITTALRLSGELDVPALRAALRDVVDRHESLRTVLPVTGGVAHQRVLEADGAAAIELEPVSAGELNAHVAELAAPGFDLAHEPPMRAKLLAVGPREHVLAVAVHHIAFDGWSAAPFVRDLAYAYAVRTRVTAPERAELPVQYHDFTLWQRELLQKDGLERRQLDFWRETLKDLPEELTLPRDRPRPALASGRAGSVRLHVPPEECAGLARLARDHRASLFMVLHAVLAGVLSRVGAGGDVVVGSPVAGRSDVGLEELVGCFVNTVVVRSDVSGDPSFGALLGRVRSGVLRALEHQDVPFERVVEAVNPVRSAGRHPLFQVMLSLQNNAVAQASFPGLDTEPLDVEGDDRIDFDLLFDFQERAGGLDGRLLFARDVFEEATAQRLARCLEHLVTEVTATPRRPLSATDLLGPAERTALLTRGTGREITAQPTSLTDRFEAWAAATPEATAVVSGATSLSYRELDDRADRLARHLLAVGAGPEQLVAIAMERSVDLVVAVLAVLKTGAAYLPLDPRHPRSRTESMLADTSPVTVLTDAGCPPGLPSNALSAAELAPAARADERLAYVIHTSGSTGRPKGVAVTHGNLARLLTAMERHLPLGPDDRLLAPTTVSFDIAQLELLLPLLHGAAVVLAGQEDVRDPRALARLIRRHRVTAMQATPALWAGLVSEVPEAVAGLRVLVGGEALPAALAGRLHALAAEVTNVYGPTETTVWSLAARIDDDNHGRPPIGGPLDGYRAFVLDAGLRLVPVGVVGELYVSGVGVGRGYVGAPGVTAGRFVACPFGGVGERMYRTGDLVRWTAGGGLEFVGRVDQQVKVRGFRVELGEVEGVLSGCEGVGQVVASVWEGRLVAHVVPRSGAGEGLAERVRGHAGDALPDYMVPSVVMVVEGGLPLTPNGKLDRAALPAPQAGPADVTRREPANDVERALCEMFADILGVPAVGVDDSFFDLGGDSILSIRLVAGARKRGLTVSARDVFRHKTVAGLARHARERAPGTSARPAPDAAPRTQGGVDRPGTGTSPASVPLTPIIRWQRDRGGPVDAFHQSVLVRVPAALELPFVAGLVQSLLDRHDSLRIRLRRTPEWSLEVLPRGTVRGSERVRRVDARDLGADRREATVTRAVEAAAGRLDPGNGHMLEAVWFDAGDARPGHLLLVVNHLVVDGISWRVLLHDLRALATGTPLDEPTGISYARWGALLQEQAARRTAELPLWTGAARDADDVLRTAALDPARDVMRGRATVTRVLPADRTAAVLTQAPAALGTGVNSVLLSTLGRALRTWRTALFRDDPATAADAPFLIDVEGHGREEIADDLDLSHTVGWFTSLFPVRLEPDDTPGAVQRRLDAMPDKGLGFGILRHLHPETAPALARLPRRQVIFNYLGRFDRSPGADWTLTSDAPAVGGGGDPEMPLTHLLEVSAVALDGSAGPELHVTWTFPCRLLTREQVEGLADAWFAALRDLEETA</sequence>
<dbReference type="InterPro" id="IPR010060">
    <property type="entry name" value="NRPS_synth"/>
</dbReference>
<dbReference type="NCBIfam" id="TIGR01733">
    <property type="entry name" value="AA-adenyl-dom"/>
    <property type="match status" value="2"/>
</dbReference>
<evidence type="ECO:0000256" key="2">
    <source>
        <dbReference type="ARBA" id="ARBA00022450"/>
    </source>
</evidence>
<dbReference type="Gene3D" id="2.30.38.10">
    <property type="entry name" value="Luciferase, Domain 3"/>
    <property type="match status" value="2"/>
</dbReference>
<dbReference type="SUPFAM" id="SSF52777">
    <property type="entry name" value="CoA-dependent acyltransferases"/>
    <property type="match status" value="6"/>
</dbReference>
<dbReference type="Gene3D" id="3.30.559.10">
    <property type="entry name" value="Chloramphenicol acetyltransferase-like domain"/>
    <property type="match status" value="3"/>
</dbReference>
<keyword evidence="3" id="KW-0597">Phosphoprotein</keyword>
<feature type="domain" description="Carrier" evidence="7">
    <location>
        <begin position="1998"/>
        <end position="2072"/>
    </location>
</feature>
<proteinExistence type="predicted"/>
<dbReference type="PANTHER" id="PTHR45527">
    <property type="entry name" value="NONRIBOSOMAL PEPTIDE SYNTHETASE"/>
    <property type="match status" value="1"/>
</dbReference>
<dbReference type="Gene3D" id="1.10.1200.10">
    <property type="entry name" value="ACP-like"/>
    <property type="match status" value="1"/>
</dbReference>
<dbReference type="Proteomes" id="UP001164439">
    <property type="component" value="Chromosome"/>
</dbReference>
<organism evidence="8 9">
    <name type="scientific">Streptomyces cinnabarinus</name>
    <dbReference type="NCBI Taxonomy" id="67287"/>
    <lineage>
        <taxon>Bacteria</taxon>
        <taxon>Bacillati</taxon>
        <taxon>Actinomycetota</taxon>
        <taxon>Actinomycetes</taxon>
        <taxon>Kitasatosporales</taxon>
        <taxon>Streptomycetaceae</taxon>
        <taxon>Streptomyces</taxon>
    </lineage>
</organism>
<dbReference type="InterPro" id="IPR020845">
    <property type="entry name" value="AMP-binding_CS"/>
</dbReference>
<reference evidence="8" key="1">
    <citation type="submission" date="2022-12" db="EMBL/GenBank/DDBJ databases">
        <authorList>
            <person name="Ruckert C."/>
            <person name="Busche T."/>
            <person name="Kalinowski J."/>
            <person name="Wittmann C."/>
        </authorList>
    </citation>
    <scope>NUCLEOTIDE SEQUENCE</scope>
    <source>
        <strain evidence="8">DSM 40467</strain>
    </source>
</reference>
<keyword evidence="2" id="KW-0596">Phosphopantetheine</keyword>
<dbReference type="CDD" id="cd19540">
    <property type="entry name" value="LCL_NRPS-like"/>
    <property type="match status" value="2"/>
</dbReference>
<dbReference type="InterPro" id="IPR025110">
    <property type="entry name" value="AMP-bd_C"/>
</dbReference>
<evidence type="ECO:0000256" key="1">
    <source>
        <dbReference type="ARBA" id="ARBA00001957"/>
    </source>
</evidence>
<dbReference type="PROSITE" id="PS00012">
    <property type="entry name" value="PHOSPHOPANTETHEINE"/>
    <property type="match status" value="1"/>
</dbReference>
<keyword evidence="9" id="KW-1185">Reference proteome</keyword>
<feature type="region of interest" description="Disordered" evidence="6">
    <location>
        <begin position="1036"/>
        <end position="1062"/>
    </location>
</feature>
<dbReference type="InterPro" id="IPR006162">
    <property type="entry name" value="Ppantetheine_attach_site"/>
</dbReference>
<dbReference type="Pfam" id="PF00550">
    <property type="entry name" value="PP-binding"/>
    <property type="match status" value="2"/>
</dbReference>
<dbReference type="EMBL" id="CP114413">
    <property type="protein sequence ID" value="WAZ19950.1"/>
    <property type="molecule type" value="Genomic_DNA"/>
</dbReference>
<dbReference type="SUPFAM" id="SSF56801">
    <property type="entry name" value="Acetyl-CoA synthetase-like"/>
    <property type="match status" value="2"/>
</dbReference>
<dbReference type="Gene3D" id="3.40.50.1820">
    <property type="entry name" value="alpha/beta hydrolase"/>
    <property type="match status" value="1"/>
</dbReference>
<dbReference type="PROSITE" id="PS50075">
    <property type="entry name" value="CARRIER"/>
    <property type="match status" value="2"/>
</dbReference>
<dbReference type="InterPro" id="IPR020806">
    <property type="entry name" value="PKS_PP-bd"/>
</dbReference>
<dbReference type="PANTHER" id="PTHR45527:SF1">
    <property type="entry name" value="FATTY ACID SYNTHASE"/>
    <property type="match status" value="1"/>
</dbReference>
<dbReference type="InterPro" id="IPR000873">
    <property type="entry name" value="AMP-dep_synth/lig_dom"/>
</dbReference>
<dbReference type="InterPro" id="IPR045851">
    <property type="entry name" value="AMP-bd_C_sf"/>
</dbReference>
<evidence type="ECO:0000313" key="9">
    <source>
        <dbReference type="Proteomes" id="UP001164439"/>
    </source>
</evidence>
<evidence type="ECO:0000256" key="5">
    <source>
        <dbReference type="ARBA" id="ARBA00023194"/>
    </source>
</evidence>
<dbReference type="Gene3D" id="3.40.50.980">
    <property type="match status" value="4"/>
</dbReference>
<name>A0ABY7K610_9ACTN</name>
<dbReference type="Gene3D" id="3.30.300.30">
    <property type="match status" value="2"/>
</dbReference>
<dbReference type="InterPro" id="IPR010071">
    <property type="entry name" value="AA_adenyl_dom"/>
</dbReference>